<dbReference type="EMBL" id="UINC01008988">
    <property type="protein sequence ID" value="SVA40381.1"/>
    <property type="molecule type" value="Genomic_DNA"/>
</dbReference>
<accession>A0A381VK29</accession>
<dbReference type="PANTHER" id="PTHR37850">
    <property type="entry name" value="STRU PROTEIN"/>
    <property type="match status" value="1"/>
</dbReference>
<evidence type="ECO:0000259" key="1">
    <source>
        <dbReference type="SMART" id="SM00858"/>
    </source>
</evidence>
<dbReference type="CDD" id="cd11616">
    <property type="entry name" value="SAF_DH_OX_like"/>
    <property type="match status" value="1"/>
</dbReference>
<dbReference type="PANTHER" id="PTHR37850:SF3">
    <property type="entry name" value="BLR7815 PROTEIN"/>
    <property type="match status" value="1"/>
</dbReference>
<sequence>DDPGSINLKMFNSLLDGSKSGIEMSAVCNATGLAPQSDGLNFPPCSRFELADVCKPAEDGGCLTARGTTEVVSSLTRDGASVPHHLAMGTYVVIEAAGDYARQCFREYHMLQDRSGRYASLYRPTHMIGMELGVSIASAAIRGEPTGCPTGFHADVAATAKRQLKAGETLDGEGGHCVWGRQMSAADSLALGALPLGLAADVTMRHAVDAGAILTYDDVVIDASDSAVTARRQMESAFNPSHQT</sequence>
<organism evidence="2">
    <name type="scientific">marine metagenome</name>
    <dbReference type="NCBI Taxonomy" id="408172"/>
    <lineage>
        <taxon>unclassified sequences</taxon>
        <taxon>metagenomes</taxon>
        <taxon>ecological metagenomes</taxon>
    </lineage>
</organism>
<dbReference type="Pfam" id="PF21135">
    <property type="entry name" value="DRL_cat"/>
    <property type="match status" value="1"/>
</dbReference>
<dbReference type="AlphaFoldDB" id="A0A381VK29"/>
<feature type="non-terminal residue" evidence="2">
    <location>
        <position position="1"/>
    </location>
</feature>
<gene>
    <name evidence="2" type="ORF">METZ01_LOCUS93235</name>
</gene>
<proteinExistence type="predicted"/>
<reference evidence="2" key="1">
    <citation type="submission" date="2018-05" db="EMBL/GenBank/DDBJ databases">
        <authorList>
            <person name="Lanie J.A."/>
            <person name="Ng W.-L."/>
            <person name="Kazmierczak K.M."/>
            <person name="Andrzejewski T.M."/>
            <person name="Davidsen T.M."/>
            <person name="Wayne K.J."/>
            <person name="Tettelin H."/>
            <person name="Glass J.I."/>
            <person name="Rusch D."/>
            <person name="Podicherti R."/>
            <person name="Tsui H.-C.T."/>
            <person name="Winkler M.E."/>
        </authorList>
    </citation>
    <scope>NUCLEOTIDE SEQUENCE</scope>
</reference>
<dbReference type="SMART" id="SM00858">
    <property type="entry name" value="SAF"/>
    <property type="match status" value="1"/>
</dbReference>
<protein>
    <recommendedName>
        <fullName evidence="1">SAF domain-containing protein</fullName>
    </recommendedName>
</protein>
<dbReference type="InterPro" id="IPR048423">
    <property type="entry name" value="DRL_cat"/>
</dbReference>
<evidence type="ECO:0000313" key="2">
    <source>
        <dbReference type="EMBL" id="SVA40381.1"/>
    </source>
</evidence>
<feature type="domain" description="SAF" evidence="1">
    <location>
        <begin position="155"/>
        <end position="220"/>
    </location>
</feature>
<dbReference type="InterPro" id="IPR013974">
    <property type="entry name" value="SAF"/>
</dbReference>
<name>A0A381VK29_9ZZZZ</name>